<dbReference type="SUPFAM" id="SSF50952">
    <property type="entry name" value="Soluble quinoprotein glucose dehydrogenase"/>
    <property type="match status" value="1"/>
</dbReference>
<dbReference type="RefSeq" id="WP_015772225.1">
    <property type="nucleotide sequence ID" value="NC_013174.1"/>
</dbReference>
<name>C7R0D3_JONDD</name>
<feature type="compositionally biased region" description="Low complexity" evidence="1">
    <location>
        <begin position="448"/>
        <end position="463"/>
    </location>
</feature>
<feature type="compositionally biased region" description="Acidic residues" evidence="1">
    <location>
        <begin position="151"/>
        <end position="161"/>
    </location>
</feature>
<proteinExistence type="predicted"/>
<feature type="region of interest" description="Disordered" evidence="1">
    <location>
        <begin position="448"/>
        <end position="477"/>
    </location>
</feature>
<gene>
    <name evidence="3" type="ordered locus">Jden_1958</name>
</gene>
<dbReference type="PROSITE" id="PS51257">
    <property type="entry name" value="PROKAR_LIPOPROTEIN"/>
    <property type="match status" value="1"/>
</dbReference>
<accession>C7R0D3</accession>
<organism evidence="3 4">
    <name type="scientific">Jonesia denitrificans (strain ATCC 14870 / DSM 20603 / BCRC 15368 / CIP 55.134 / JCM 11481 / NBRC 15587 / NCTC 10816 / Prevot 55134)</name>
    <name type="common">Listeria denitrificans</name>
    <dbReference type="NCBI Taxonomy" id="471856"/>
    <lineage>
        <taxon>Bacteria</taxon>
        <taxon>Bacillati</taxon>
        <taxon>Actinomycetota</taxon>
        <taxon>Actinomycetes</taxon>
        <taxon>Micrococcales</taxon>
        <taxon>Jonesiaceae</taxon>
        <taxon>Jonesia</taxon>
    </lineage>
</organism>
<evidence type="ECO:0000259" key="2">
    <source>
        <dbReference type="Pfam" id="PF07995"/>
    </source>
</evidence>
<feature type="region of interest" description="Disordered" evidence="1">
    <location>
        <begin position="27"/>
        <end position="59"/>
    </location>
</feature>
<dbReference type="AlphaFoldDB" id="C7R0D3"/>
<feature type="compositionally biased region" description="Polar residues" evidence="1">
    <location>
        <begin position="39"/>
        <end position="55"/>
    </location>
</feature>
<dbReference type="InterPro" id="IPR012938">
    <property type="entry name" value="Glc/Sorbosone_DH"/>
</dbReference>
<dbReference type="InterPro" id="IPR011042">
    <property type="entry name" value="6-blade_b-propeller_TolB-like"/>
</dbReference>
<dbReference type="KEGG" id="jde:Jden_1958"/>
<dbReference type="PANTHER" id="PTHR19328">
    <property type="entry name" value="HEDGEHOG-INTERACTING PROTEIN"/>
    <property type="match status" value="1"/>
</dbReference>
<reference evidence="3 4" key="1">
    <citation type="journal article" date="2009" name="Stand. Genomic Sci.">
        <title>Complete genome sequence of Jonesia denitrificans type strain (Prevot 55134).</title>
        <authorList>
            <person name="Pukall R."/>
            <person name="Gehrich-Schroter G."/>
            <person name="Lapidus A."/>
            <person name="Nolan M."/>
            <person name="Glavina Del Rio T."/>
            <person name="Lucas S."/>
            <person name="Chen F."/>
            <person name="Tice H."/>
            <person name="Pitluck S."/>
            <person name="Cheng J.F."/>
            <person name="Copeland A."/>
            <person name="Saunders E."/>
            <person name="Brettin T."/>
            <person name="Detter J.C."/>
            <person name="Bruce D."/>
            <person name="Goodwin L."/>
            <person name="Pati A."/>
            <person name="Ivanova N."/>
            <person name="Mavromatis K."/>
            <person name="Ovchinnikova G."/>
            <person name="Chen A."/>
            <person name="Palaniappan K."/>
            <person name="Land M."/>
            <person name="Hauser L."/>
            <person name="Chang Y.J."/>
            <person name="Jeffries C.D."/>
            <person name="Chain P."/>
            <person name="Goker M."/>
            <person name="Bristow J."/>
            <person name="Eisen J.A."/>
            <person name="Markowitz V."/>
            <person name="Hugenholtz P."/>
            <person name="Kyrpides N.C."/>
            <person name="Klenk H.P."/>
            <person name="Han C."/>
        </authorList>
    </citation>
    <scope>NUCLEOTIDE SEQUENCE [LARGE SCALE GENOMIC DNA]</scope>
    <source>
        <strain evidence="4">ATCC 14870 / DSM 20603 / BCRC 15368 / CIP 55.134 / JCM 11481 / NBRC 15587 / NCTC 10816 / Prevot 55134</strain>
    </source>
</reference>
<protein>
    <submittedName>
        <fullName evidence="3">Glucose/sorbosone dehydrogenase-like protein</fullName>
    </submittedName>
</protein>
<dbReference type="Pfam" id="PF07995">
    <property type="entry name" value="GSDH"/>
    <property type="match status" value="1"/>
</dbReference>
<dbReference type="STRING" id="471856.Jden_1958"/>
<dbReference type="HOGENOM" id="CLU_548340_0_0_11"/>
<dbReference type="eggNOG" id="COG2133">
    <property type="taxonomic scope" value="Bacteria"/>
</dbReference>
<dbReference type="OrthoDB" id="9770043at2"/>
<evidence type="ECO:0000313" key="3">
    <source>
        <dbReference type="EMBL" id="ACV09597.1"/>
    </source>
</evidence>
<feature type="domain" description="Glucose/Sorbosone dehydrogenase" evidence="2">
    <location>
        <begin position="195"/>
        <end position="341"/>
    </location>
</feature>
<dbReference type="PANTHER" id="PTHR19328:SF13">
    <property type="entry name" value="HIPL1 PROTEIN"/>
    <property type="match status" value="1"/>
</dbReference>
<dbReference type="Proteomes" id="UP000000628">
    <property type="component" value="Chromosome"/>
</dbReference>
<sequence length="497" mass="50991">MVQQVRWRSTIAGVIVVATMLAGCSGDQVAPSPQPTRAPASTSATVSTPDPTDTAAQLPPVPVTVTASDVAATPLSEAVVATDVLPDGTLLMIDEDGRLWHLGNGQTRALPGANTSPIPQALADARAAIAQAQRAADADDEANTDTSTDGDTNEQGDDPSEGEPALSAGDVAQVLDLIVAAGEPGADGDSEQPVVAYVSWTTGATTTVTRFTLDLRSTPPVVTDAIPLIAALPAGQGINGGALGVGPDGFLYVSVGDAGAPARAQELTALEGKILRYRRDGQIPATNPLPDSPLWSAGHHNVTAIDWASNGRMYAVEQGGHHADELNLINAGANYGWPWEEGDTPIDVNDLDLATTDGGLTLPQGATFSPPLVQWPWSATKQTVGDPQCLSAGDRAVVVCGSVSERAWWIPLPDDVAATQLTAQPLLTGQYGPLIDAHLDATNSTLTVVSSTASPPPGGATAPHDLAGIPPDSTTPQVITMTLTPDTDTTTTTEPIE</sequence>
<evidence type="ECO:0000313" key="4">
    <source>
        <dbReference type="Proteomes" id="UP000000628"/>
    </source>
</evidence>
<keyword evidence="4" id="KW-1185">Reference proteome</keyword>
<evidence type="ECO:0000256" key="1">
    <source>
        <dbReference type="SAM" id="MobiDB-lite"/>
    </source>
</evidence>
<dbReference type="EMBL" id="CP001706">
    <property type="protein sequence ID" value="ACV09597.1"/>
    <property type="molecule type" value="Genomic_DNA"/>
</dbReference>
<dbReference type="Gene3D" id="2.120.10.30">
    <property type="entry name" value="TolB, C-terminal domain"/>
    <property type="match status" value="1"/>
</dbReference>
<feature type="region of interest" description="Disordered" evidence="1">
    <location>
        <begin position="129"/>
        <end position="166"/>
    </location>
</feature>
<dbReference type="InterPro" id="IPR011041">
    <property type="entry name" value="Quinoprot_gluc/sorb_DH_b-prop"/>
</dbReference>